<dbReference type="SUPFAM" id="SSF46565">
    <property type="entry name" value="Chaperone J-domain"/>
    <property type="match status" value="1"/>
</dbReference>
<keyword evidence="1" id="KW-0143">Chaperone</keyword>
<dbReference type="InterPro" id="IPR002939">
    <property type="entry name" value="DnaJ_C"/>
</dbReference>
<accession>A0A2V3U1Y9</accession>
<dbReference type="FunFam" id="2.60.260.20:FF:000013">
    <property type="entry name" value="DnaJ subfamily B member 11"/>
    <property type="match status" value="1"/>
</dbReference>
<dbReference type="SMART" id="SM00271">
    <property type="entry name" value="DnaJ"/>
    <property type="match status" value="1"/>
</dbReference>
<dbReference type="Proteomes" id="UP000248021">
    <property type="component" value="Unassembled WGS sequence"/>
</dbReference>
<dbReference type="CDD" id="cd06257">
    <property type="entry name" value="DnaJ"/>
    <property type="match status" value="1"/>
</dbReference>
<dbReference type="PRINTS" id="PR00625">
    <property type="entry name" value="JDOMAIN"/>
</dbReference>
<dbReference type="OrthoDB" id="9779889at2"/>
<dbReference type="InterPro" id="IPR036869">
    <property type="entry name" value="J_dom_sf"/>
</dbReference>
<dbReference type="AlphaFoldDB" id="A0A2V3U1Y9"/>
<dbReference type="GO" id="GO:0005737">
    <property type="term" value="C:cytoplasm"/>
    <property type="evidence" value="ECO:0007669"/>
    <property type="project" value="TreeGrafter"/>
</dbReference>
<evidence type="ECO:0000313" key="4">
    <source>
        <dbReference type="Proteomes" id="UP000248021"/>
    </source>
</evidence>
<keyword evidence="4" id="KW-1185">Reference proteome</keyword>
<evidence type="ECO:0000313" key="3">
    <source>
        <dbReference type="EMBL" id="PXW56425.1"/>
    </source>
</evidence>
<name>A0A2V3U1Y9_9HYPH</name>
<protein>
    <submittedName>
        <fullName evidence="3">DnaJ-class molecular chaperone</fullName>
    </submittedName>
</protein>
<evidence type="ECO:0000256" key="2">
    <source>
        <dbReference type="SAM" id="MobiDB-lite"/>
    </source>
</evidence>
<sequence>MRDPYDILGLSKSASEADIKKAFRRLAKTYHPDRNKSDPKAQEKFAELTTAYDLLSDSEKRAQFDRGEIDAEGKPRFQGFEGFGAGPHDGGFENFNFSTGGGHGFRRSTAGFDPQDIFADLFGEGARTGAAGGQQRARRQPPRGQDVAASLTVSLEDAVSGAKRRILLPPSREIEVTIPKGITDGKVIRLKGLGEQSPFGGEPGDALLTVHIAPHERFKVDGTTLRTRLPVKLEDAVLGATVRVPTLQGAVDMTIPPRSSGGRNFRLRGKGLPTKDGAGDLIVTIDIELPKEPDPELESLMRKRRSEAEQAAD</sequence>
<organism evidence="3 4">
    <name type="scientific">Chelatococcus asaccharovorans</name>
    <dbReference type="NCBI Taxonomy" id="28210"/>
    <lineage>
        <taxon>Bacteria</taxon>
        <taxon>Pseudomonadati</taxon>
        <taxon>Pseudomonadota</taxon>
        <taxon>Alphaproteobacteria</taxon>
        <taxon>Hyphomicrobiales</taxon>
        <taxon>Chelatococcaceae</taxon>
        <taxon>Chelatococcus</taxon>
    </lineage>
</organism>
<comment type="caution">
    <text evidence="3">The sequence shown here is derived from an EMBL/GenBank/DDBJ whole genome shotgun (WGS) entry which is preliminary data.</text>
</comment>
<dbReference type="PANTHER" id="PTHR43096">
    <property type="entry name" value="DNAJ HOMOLOG 1, MITOCHONDRIAL-RELATED"/>
    <property type="match status" value="1"/>
</dbReference>
<dbReference type="PANTHER" id="PTHR43096:SF52">
    <property type="entry name" value="DNAJ HOMOLOG 1, MITOCHONDRIAL-RELATED"/>
    <property type="match status" value="1"/>
</dbReference>
<dbReference type="PROSITE" id="PS00636">
    <property type="entry name" value="DNAJ_1"/>
    <property type="match status" value="1"/>
</dbReference>
<dbReference type="Gene3D" id="2.60.260.20">
    <property type="entry name" value="Urease metallochaperone UreE, N-terminal domain"/>
    <property type="match status" value="2"/>
</dbReference>
<feature type="region of interest" description="Disordered" evidence="2">
    <location>
        <begin position="293"/>
        <end position="313"/>
    </location>
</feature>
<dbReference type="PROSITE" id="PS50076">
    <property type="entry name" value="DNAJ_2"/>
    <property type="match status" value="1"/>
</dbReference>
<dbReference type="InterPro" id="IPR018253">
    <property type="entry name" value="DnaJ_domain_CS"/>
</dbReference>
<dbReference type="GO" id="GO:0051082">
    <property type="term" value="F:unfolded protein binding"/>
    <property type="evidence" value="ECO:0007669"/>
    <property type="project" value="InterPro"/>
</dbReference>
<gene>
    <name evidence="3" type="ORF">C7450_108175</name>
</gene>
<proteinExistence type="predicted"/>
<dbReference type="SUPFAM" id="SSF49493">
    <property type="entry name" value="HSP40/DnaJ peptide-binding domain"/>
    <property type="match status" value="2"/>
</dbReference>
<dbReference type="Pfam" id="PF00226">
    <property type="entry name" value="DnaJ"/>
    <property type="match status" value="1"/>
</dbReference>
<dbReference type="Gene3D" id="1.10.287.110">
    <property type="entry name" value="DnaJ domain"/>
    <property type="match status" value="1"/>
</dbReference>
<dbReference type="GO" id="GO:0042026">
    <property type="term" value="P:protein refolding"/>
    <property type="evidence" value="ECO:0007669"/>
    <property type="project" value="TreeGrafter"/>
</dbReference>
<dbReference type="InterPro" id="IPR001623">
    <property type="entry name" value="DnaJ_domain"/>
</dbReference>
<dbReference type="RefSeq" id="WP_110376167.1">
    <property type="nucleotide sequence ID" value="NZ_CAKNFM010000006.1"/>
</dbReference>
<dbReference type="EMBL" id="QJJK01000008">
    <property type="protein sequence ID" value="PXW56425.1"/>
    <property type="molecule type" value="Genomic_DNA"/>
</dbReference>
<dbReference type="Pfam" id="PF01556">
    <property type="entry name" value="DnaJ_C"/>
    <property type="match status" value="1"/>
</dbReference>
<reference evidence="3 4" key="1">
    <citation type="submission" date="2018-05" db="EMBL/GenBank/DDBJ databases">
        <title>Genomic Encyclopedia of Type Strains, Phase IV (KMG-IV): sequencing the most valuable type-strain genomes for metagenomic binning, comparative biology and taxonomic classification.</title>
        <authorList>
            <person name="Goeker M."/>
        </authorList>
    </citation>
    <scope>NUCLEOTIDE SEQUENCE [LARGE SCALE GENOMIC DNA]</scope>
    <source>
        <strain evidence="3 4">DSM 6462</strain>
    </source>
</reference>
<dbReference type="CDD" id="cd10747">
    <property type="entry name" value="DnaJ_C"/>
    <property type="match status" value="1"/>
</dbReference>
<evidence type="ECO:0000256" key="1">
    <source>
        <dbReference type="ARBA" id="ARBA00023186"/>
    </source>
</evidence>
<dbReference type="InterPro" id="IPR008971">
    <property type="entry name" value="HSP40/DnaJ_pept-bd"/>
</dbReference>